<dbReference type="InterPro" id="IPR011447">
    <property type="entry name" value="DUF1552"/>
</dbReference>
<reference evidence="1 2" key="1">
    <citation type="journal article" date="2009" name="Stand. Genomic Sci.">
        <title>Complete genome sequence of Pirellula staleyi type strain (ATCC 27377).</title>
        <authorList>
            <person name="Clum A."/>
            <person name="Tindall B.J."/>
            <person name="Sikorski J."/>
            <person name="Ivanova N."/>
            <person name="Mavrommatis K."/>
            <person name="Lucas S."/>
            <person name="Glavina del Rio T."/>
            <person name="Nolan M."/>
            <person name="Chen F."/>
            <person name="Tice H."/>
            <person name="Pitluck S."/>
            <person name="Cheng J.F."/>
            <person name="Chertkov O."/>
            <person name="Brettin T."/>
            <person name="Han C."/>
            <person name="Detter J.C."/>
            <person name="Kuske C."/>
            <person name="Bruce D."/>
            <person name="Goodwin L."/>
            <person name="Ovchinikova G."/>
            <person name="Pati A."/>
            <person name="Mikhailova N."/>
            <person name="Chen A."/>
            <person name="Palaniappan K."/>
            <person name="Land M."/>
            <person name="Hauser L."/>
            <person name="Chang Y.J."/>
            <person name="Jeffries C.D."/>
            <person name="Chain P."/>
            <person name="Rohde M."/>
            <person name="Goker M."/>
            <person name="Bristow J."/>
            <person name="Eisen J.A."/>
            <person name="Markowitz V."/>
            <person name="Hugenholtz P."/>
            <person name="Kyrpides N.C."/>
            <person name="Klenk H.P."/>
            <person name="Lapidus A."/>
        </authorList>
    </citation>
    <scope>NUCLEOTIDE SEQUENCE [LARGE SCALE GENOMIC DNA]</scope>
    <source>
        <strain evidence="2">ATCC 27377 / DSM 6068 / ICPB 4128</strain>
    </source>
</reference>
<gene>
    <name evidence="1" type="ordered locus">Psta_2830</name>
</gene>
<dbReference type="AlphaFoldDB" id="D2R7S0"/>
<accession>D2R7S0</accession>
<dbReference type="KEGG" id="psl:Psta_2830"/>
<protein>
    <recommendedName>
        <fullName evidence="3">Secreted protein containing DUF1552</fullName>
    </recommendedName>
</protein>
<evidence type="ECO:0000313" key="2">
    <source>
        <dbReference type="Proteomes" id="UP000001887"/>
    </source>
</evidence>
<keyword evidence="2" id="KW-1185">Reference proteome</keyword>
<dbReference type="EMBL" id="CP001848">
    <property type="protein sequence ID" value="ADB17496.1"/>
    <property type="molecule type" value="Genomic_DNA"/>
</dbReference>
<evidence type="ECO:0000313" key="1">
    <source>
        <dbReference type="EMBL" id="ADB17496.1"/>
    </source>
</evidence>
<evidence type="ECO:0008006" key="3">
    <source>
        <dbReference type="Google" id="ProtNLM"/>
    </source>
</evidence>
<dbReference type="OrthoDB" id="9146593at2"/>
<dbReference type="Pfam" id="PF07586">
    <property type="entry name" value="HXXSHH"/>
    <property type="match status" value="1"/>
</dbReference>
<name>D2R7S0_PIRSD</name>
<dbReference type="eggNOG" id="COG2960">
    <property type="taxonomic scope" value="Bacteria"/>
</dbReference>
<organism evidence="1 2">
    <name type="scientific">Pirellula staleyi (strain ATCC 27377 / DSM 6068 / ICPB 4128)</name>
    <name type="common">Pirella staleyi</name>
    <dbReference type="NCBI Taxonomy" id="530564"/>
    <lineage>
        <taxon>Bacteria</taxon>
        <taxon>Pseudomonadati</taxon>
        <taxon>Planctomycetota</taxon>
        <taxon>Planctomycetia</taxon>
        <taxon>Pirellulales</taxon>
        <taxon>Pirellulaceae</taxon>
        <taxon>Pirellula</taxon>
    </lineage>
</organism>
<dbReference type="Proteomes" id="UP000001887">
    <property type="component" value="Chromosome"/>
</dbReference>
<proteinExistence type="predicted"/>
<dbReference type="STRING" id="530564.Psta_2830"/>
<dbReference type="HOGENOM" id="CLU_044709_0_0_0"/>
<sequence precursor="true">MTLIQKPEAKISRRTMLRGATCLLGLPLLEAMNASTVMGAAPSSAPVRMACIFFPNGAIMPEWRPKGEGKSFEFGKTLKPLTELKNEVTMITGLAQDNGRAKGDGPGDHARSAASFLTGAHPVKTSGANIKCGMSVDQVAAQKVAYQTRLPSLELGTERGRDAGGCDSGYSCAYSNTISWKSETTPMAKEINPRAVFERLFGSSRDLSGDAKRNARVRRSVLDLVQQDAQQLRSSLGQTDQRKLDEYLTGVREIEMRIAKMEDAAKQEPPKFATPESVPTDIREHVRLMYDLMALAFQTDTTRVSTFMLANEGSNRSYKFVGVNSGHHELSHHRNEADKMELISRIDLFFAEEFARFLKTLKNSKEEGGSVLDNSMILYGSGLSDGNRHQHHDLPIVLAGRGGGTINSGRHIVLKDETPLNNLFCSMLDRMGTKVDRLGDASGTLSELDT</sequence>